<evidence type="ECO:0000313" key="2">
    <source>
        <dbReference type="EMBL" id="CAF9929593.1"/>
    </source>
</evidence>
<proteinExistence type="predicted"/>
<comment type="caution">
    <text evidence="2">The sequence shown here is derived from an EMBL/GenBank/DDBJ whole genome shotgun (WGS) entry which is preliminary data.</text>
</comment>
<sequence>MAQAAPPVPANTPLGQVLQPVPTNPQTSTYLVQRGTGTASNHEATATTKTVLSATQYTQAVRQHHLQTIRLIFSRRRFLVHDNPRRVLALDDHIRTNADLVCDNVERALMHGAPRTAVVQGAMALMEMSELLVEGESKMWEVSQEVKLRAMDMLFVRGLKWVYGVERGGTVQNV</sequence>
<dbReference type="AlphaFoldDB" id="A0A8H3FXQ5"/>
<feature type="region of interest" description="Disordered" evidence="1">
    <location>
        <begin position="1"/>
        <end position="26"/>
    </location>
</feature>
<feature type="compositionally biased region" description="Pro residues" evidence="1">
    <location>
        <begin position="1"/>
        <end position="10"/>
    </location>
</feature>
<gene>
    <name evidence="2" type="ORF">HETSPECPRED_007410</name>
</gene>
<evidence type="ECO:0000256" key="1">
    <source>
        <dbReference type="SAM" id="MobiDB-lite"/>
    </source>
</evidence>
<dbReference type="Proteomes" id="UP000664521">
    <property type="component" value="Unassembled WGS sequence"/>
</dbReference>
<name>A0A8H3FXQ5_9LECA</name>
<protein>
    <submittedName>
        <fullName evidence="2">Uncharacterized protein</fullName>
    </submittedName>
</protein>
<dbReference type="EMBL" id="CAJPDS010000052">
    <property type="protein sequence ID" value="CAF9929593.1"/>
    <property type="molecule type" value="Genomic_DNA"/>
</dbReference>
<evidence type="ECO:0000313" key="3">
    <source>
        <dbReference type="Proteomes" id="UP000664521"/>
    </source>
</evidence>
<accession>A0A8H3FXQ5</accession>
<keyword evidence="3" id="KW-1185">Reference proteome</keyword>
<organism evidence="2 3">
    <name type="scientific">Heterodermia speciosa</name>
    <dbReference type="NCBI Taxonomy" id="116794"/>
    <lineage>
        <taxon>Eukaryota</taxon>
        <taxon>Fungi</taxon>
        <taxon>Dikarya</taxon>
        <taxon>Ascomycota</taxon>
        <taxon>Pezizomycotina</taxon>
        <taxon>Lecanoromycetes</taxon>
        <taxon>OSLEUM clade</taxon>
        <taxon>Lecanoromycetidae</taxon>
        <taxon>Caliciales</taxon>
        <taxon>Physciaceae</taxon>
        <taxon>Heterodermia</taxon>
    </lineage>
</organism>
<reference evidence="2" key="1">
    <citation type="submission" date="2021-03" db="EMBL/GenBank/DDBJ databases">
        <authorList>
            <person name="Tagirdzhanova G."/>
        </authorList>
    </citation>
    <scope>NUCLEOTIDE SEQUENCE</scope>
</reference>